<feature type="compositionally biased region" description="Polar residues" evidence="2">
    <location>
        <begin position="1"/>
        <end position="20"/>
    </location>
</feature>
<dbReference type="Gene3D" id="1.10.1660.10">
    <property type="match status" value="1"/>
</dbReference>
<dbReference type="EMBL" id="BMUB01000009">
    <property type="protein sequence ID" value="GGU84401.1"/>
    <property type="molecule type" value="Genomic_DNA"/>
</dbReference>
<accession>A0A8H9LTN4</accession>
<reference evidence="4" key="2">
    <citation type="submission" date="2020-09" db="EMBL/GenBank/DDBJ databases">
        <authorList>
            <person name="Sun Q."/>
            <person name="Ohkuma M."/>
        </authorList>
    </citation>
    <scope>NUCLEOTIDE SEQUENCE</scope>
    <source>
        <strain evidence="4">JCM 4434</strain>
    </source>
</reference>
<dbReference type="SUPFAM" id="SSF46955">
    <property type="entry name" value="Putative DNA-binding domain"/>
    <property type="match status" value="1"/>
</dbReference>
<protein>
    <submittedName>
        <fullName evidence="4">MerR family transcriptional regulator</fullName>
    </submittedName>
</protein>
<evidence type="ECO:0000259" key="3">
    <source>
        <dbReference type="PROSITE" id="PS50937"/>
    </source>
</evidence>
<feature type="domain" description="HTH merR-type" evidence="3">
    <location>
        <begin position="70"/>
        <end position="127"/>
    </location>
</feature>
<dbReference type="SMART" id="SM00422">
    <property type="entry name" value="HTH_MERR"/>
    <property type="match status" value="1"/>
</dbReference>
<sequence>MNTNTPSSSLGAANPASSSGPHADRGGRGVVAGPRQPVRPDRPAGRRRGGDELLSIGAVLAFLRDDFPEVTISKIRFLEAEGLVEPQRTPSGYRKFSPSDVERLAYVLRMQRDHYLPLRVIREHLDAIERGEAPPALPSAAETRRGPLEEADRELVASADASSGVRLGRAELLAAAEAGERELAEWESYGLVAPGPDGGYDGEALQVARLVAELGRYGLEPRHLRAMKAAADREIALVEQVVAPLRRHRNPQTRAHAEATARELAMLSVRLHAAMVQAGLRTCGQGLSRA</sequence>
<dbReference type="PANTHER" id="PTHR30204">
    <property type="entry name" value="REDOX-CYCLING DRUG-SENSING TRANSCRIPTIONAL ACTIVATOR SOXR"/>
    <property type="match status" value="1"/>
</dbReference>
<dbReference type="GO" id="GO:0003677">
    <property type="term" value="F:DNA binding"/>
    <property type="evidence" value="ECO:0007669"/>
    <property type="project" value="UniProtKB-KW"/>
</dbReference>
<gene>
    <name evidence="4" type="ORF">GCM10010502_40440</name>
</gene>
<organism evidence="4 5">
    <name type="scientific">Kitasatospora aureofaciens</name>
    <name type="common">Streptomyces aureofaciens</name>
    <dbReference type="NCBI Taxonomy" id="1894"/>
    <lineage>
        <taxon>Bacteria</taxon>
        <taxon>Bacillati</taxon>
        <taxon>Actinomycetota</taxon>
        <taxon>Actinomycetes</taxon>
        <taxon>Kitasatosporales</taxon>
        <taxon>Streptomycetaceae</taxon>
        <taxon>Kitasatospora</taxon>
    </lineage>
</organism>
<dbReference type="InterPro" id="IPR047057">
    <property type="entry name" value="MerR_fam"/>
</dbReference>
<dbReference type="Proteomes" id="UP000610124">
    <property type="component" value="Unassembled WGS sequence"/>
</dbReference>
<reference evidence="4" key="1">
    <citation type="journal article" date="2014" name="Int. J. Syst. Evol. Microbiol.">
        <title>Complete genome sequence of Corynebacterium casei LMG S-19264T (=DSM 44701T), isolated from a smear-ripened cheese.</title>
        <authorList>
            <consortium name="US DOE Joint Genome Institute (JGI-PGF)"/>
            <person name="Walter F."/>
            <person name="Albersmeier A."/>
            <person name="Kalinowski J."/>
            <person name="Ruckert C."/>
        </authorList>
    </citation>
    <scope>NUCLEOTIDE SEQUENCE</scope>
    <source>
        <strain evidence="4">JCM 4434</strain>
    </source>
</reference>
<feature type="compositionally biased region" description="Basic and acidic residues" evidence="2">
    <location>
        <begin position="38"/>
        <end position="49"/>
    </location>
</feature>
<proteinExistence type="predicted"/>
<dbReference type="Pfam" id="PF13411">
    <property type="entry name" value="MerR_1"/>
    <property type="match status" value="1"/>
</dbReference>
<keyword evidence="1" id="KW-0238">DNA-binding</keyword>
<dbReference type="InterPro" id="IPR000551">
    <property type="entry name" value="MerR-type_HTH_dom"/>
</dbReference>
<feature type="region of interest" description="Disordered" evidence="2">
    <location>
        <begin position="132"/>
        <end position="155"/>
    </location>
</feature>
<dbReference type="InterPro" id="IPR009061">
    <property type="entry name" value="DNA-bd_dom_put_sf"/>
</dbReference>
<evidence type="ECO:0000256" key="2">
    <source>
        <dbReference type="SAM" id="MobiDB-lite"/>
    </source>
</evidence>
<evidence type="ECO:0000256" key="1">
    <source>
        <dbReference type="ARBA" id="ARBA00023125"/>
    </source>
</evidence>
<evidence type="ECO:0000313" key="4">
    <source>
        <dbReference type="EMBL" id="GGU84401.1"/>
    </source>
</evidence>
<comment type="caution">
    <text evidence="4">The sequence shown here is derived from an EMBL/GenBank/DDBJ whole genome shotgun (WGS) entry which is preliminary data.</text>
</comment>
<name>A0A8H9LTN4_KITAU</name>
<dbReference type="CDD" id="cd00592">
    <property type="entry name" value="HTH_MerR-like"/>
    <property type="match status" value="1"/>
</dbReference>
<dbReference type="GO" id="GO:0003700">
    <property type="term" value="F:DNA-binding transcription factor activity"/>
    <property type="evidence" value="ECO:0007669"/>
    <property type="project" value="InterPro"/>
</dbReference>
<feature type="compositionally biased region" description="Basic and acidic residues" evidence="2">
    <location>
        <begin position="142"/>
        <end position="155"/>
    </location>
</feature>
<dbReference type="PROSITE" id="PS50937">
    <property type="entry name" value="HTH_MERR_2"/>
    <property type="match status" value="1"/>
</dbReference>
<dbReference type="AlphaFoldDB" id="A0A8H9LTN4"/>
<dbReference type="PANTHER" id="PTHR30204:SF89">
    <property type="entry name" value="HTH MERR-TYPE DOMAIN-CONTAINING PROTEIN"/>
    <property type="match status" value="1"/>
</dbReference>
<feature type="region of interest" description="Disordered" evidence="2">
    <location>
        <begin position="1"/>
        <end position="49"/>
    </location>
</feature>
<evidence type="ECO:0000313" key="5">
    <source>
        <dbReference type="Proteomes" id="UP000610124"/>
    </source>
</evidence>